<reference evidence="6" key="2">
    <citation type="journal article" date="2019" name="Int. J. Syst. Evol. Microbiol.">
        <title>The Global Catalogue of Microorganisms (GCM) 10K type strain sequencing project: providing services to taxonomists for standard genome sequencing and annotation.</title>
        <authorList>
            <consortium name="The Broad Institute Genomics Platform"/>
            <consortium name="The Broad Institute Genome Sequencing Center for Infectious Disease"/>
            <person name="Wu L."/>
            <person name="Ma J."/>
        </authorList>
    </citation>
    <scope>NUCLEOTIDE SEQUENCE [LARGE SCALE GENOMIC DNA]</scope>
    <source>
        <strain evidence="6">CCUG 56698</strain>
    </source>
</reference>
<evidence type="ECO:0000256" key="2">
    <source>
        <dbReference type="ARBA" id="ARBA00023002"/>
    </source>
</evidence>
<dbReference type="EMBL" id="JBHTEF010000001">
    <property type="protein sequence ID" value="MFC7582254.1"/>
    <property type="molecule type" value="Genomic_DNA"/>
</dbReference>
<dbReference type="RefSeq" id="WP_380971077.1">
    <property type="nucleotide sequence ID" value="NZ_JBHTEF010000001.1"/>
</dbReference>
<gene>
    <name evidence="4" type="ORF">ACFQWG_00235</name>
    <name evidence="5" type="ORF">ACFQWG_13755</name>
</gene>
<dbReference type="Gene3D" id="3.40.50.720">
    <property type="entry name" value="NAD(P)-binding Rossmann-like Domain"/>
    <property type="match status" value="1"/>
</dbReference>
<keyword evidence="2" id="KW-0560">Oxidoreductase</keyword>
<evidence type="ECO:0000313" key="4">
    <source>
        <dbReference type="EMBL" id="MFC7579664.1"/>
    </source>
</evidence>
<dbReference type="PROSITE" id="PS00061">
    <property type="entry name" value="ADH_SHORT"/>
    <property type="match status" value="1"/>
</dbReference>
<comment type="similarity">
    <text evidence="1 3">Belongs to the short-chain dehydrogenases/reductases (SDR) family.</text>
</comment>
<dbReference type="InterPro" id="IPR002347">
    <property type="entry name" value="SDR_fam"/>
</dbReference>
<accession>A0ABW2SIJ3</accession>
<evidence type="ECO:0000313" key="5">
    <source>
        <dbReference type="EMBL" id="MFC7582254.1"/>
    </source>
</evidence>
<reference evidence="4" key="3">
    <citation type="submission" date="2024-09" db="EMBL/GenBank/DDBJ databases">
        <authorList>
            <person name="Sun Q."/>
            <person name="Mori K."/>
        </authorList>
    </citation>
    <scope>NUCLEOTIDE SEQUENCE</scope>
    <source>
        <strain evidence="4">CCUG 56698</strain>
    </source>
</reference>
<reference evidence="4" key="1">
    <citation type="journal article" date="2014" name="Int. J. Syst. Evol. Microbiol.">
        <title>Complete genome of a new Firmicutes species belonging to the dominant human colonic microbiota ('Ruminococcus bicirculans') reveals two chromosomes and a selective capacity to utilize plant glucans.</title>
        <authorList>
            <consortium name="NISC Comparative Sequencing Program"/>
            <person name="Wegmann U."/>
            <person name="Louis P."/>
            <person name="Goesmann A."/>
            <person name="Henrissat B."/>
            <person name="Duncan S.H."/>
            <person name="Flint H.J."/>
        </authorList>
    </citation>
    <scope>NUCLEOTIDE SEQUENCE</scope>
    <source>
        <strain evidence="4">CCUG 56698</strain>
    </source>
</reference>
<dbReference type="Pfam" id="PF00106">
    <property type="entry name" value="adh_short"/>
    <property type="match status" value="1"/>
</dbReference>
<dbReference type="PRINTS" id="PR00080">
    <property type="entry name" value="SDRFAMILY"/>
</dbReference>
<evidence type="ECO:0000256" key="1">
    <source>
        <dbReference type="ARBA" id="ARBA00006484"/>
    </source>
</evidence>
<dbReference type="PRINTS" id="PR00081">
    <property type="entry name" value="GDHRDH"/>
</dbReference>
<dbReference type="SUPFAM" id="SSF51735">
    <property type="entry name" value="NAD(P)-binding Rossmann-fold domains"/>
    <property type="match status" value="1"/>
</dbReference>
<keyword evidence="6" id="KW-1185">Reference proteome</keyword>
<proteinExistence type="inferred from homology"/>
<dbReference type="PANTHER" id="PTHR42760">
    <property type="entry name" value="SHORT-CHAIN DEHYDROGENASES/REDUCTASES FAMILY MEMBER"/>
    <property type="match status" value="1"/>
</dbReference>
<dbReference type="EMBL" id="JBHTEF010000001">
    <property type="protein sequence ID" value="MFC7579664.1"/>
    <property type="molecule type" value="Genomic_DNA"/>
</dbReference>
<dbReference type="InterPro" id="IPR036291">
    <property type="entry name" value="NAD(P)-bd_dom_sf"/>
</dbReference>
<evidence type="ECO:0000256" key="3">
    <source>
        <dbReference type="RuleBase" id="RU000363"/>
    </source>
</evidence>
<sequence length="257" mass="27378">MTAIASPFDIDGSRAIVTGGDRGLGYGQAEGLLEAGVHVVIMARTEEKIDAAVAGWRARGLAADGVTVDLADPVQRAEAFERAVEILGGLDILVNTAGAQRRHPSEDFPLEDYEFVMNVNATAPFELCKMAARIFIPQGHGKIVNMASMLSFFGGFTVPAYSASKGAIAQLTKAFANEWASKGINVNALAPGYMATEMNKNLMGEDNPRYVEITARIPAHRWGTADDLKGVTVFLCSHAADYLSGAVIPVDGGYLER</sequence>
<organism evidence="4 6">
    <name type="scientific">Schaalia naturae</name>
    <dbReference type="NCBI Taxonomy" id="635203"/>
    <lineage>
        <taxon>Bacteria</taxon>
        <taxon>Bacillati</taxon>
        <taxon>Actinomycetota</taxon>
        <taxon>Actinomycetes</taxon>
        <taxon>Actinomycetales</taxon>
        <taxon>Actinomycetaceae</taxon>
        <taxon>Schaalia</taxon>
    </lineage>
</organism>
<dbReference type="PANTHER" id="PTHR42760:SF5">
    <property type="entry name" value="2-DEHYDRO-3-DEOXY-D-GLUCONATE 5-DEHYDROGENASE"/>
    <property type="match status" value="1"/>
</dbReference>
<dbReference type="InterPro" id="IPR020904">
    <property type="entry name" value="Sc_DH/Rdtase_CS"/>
</dbReference>
<protein>
    <submittedName>
        <fullName evidence="4">SDR family NAD(P)-dependent oxidoreductase</fullName>
    </submittedName>
</protein>
<comment type="caution">
    <text evidence="4">The sequence shown here is derived from an EMBL/GenBank/DDBJ whole genome shotgun (WGS) entry which is preliminary data.</text>
</comment>
<dbReference type="Proteomes" id="UP001596527">
    <property type="component" value="Unassembled WGS sequence"/>
</dbReference>
<name>A0ABW2SIJ3_9ACTO</name>
<evidence type="ECO:0000313" key="6">
    <source>
        <dbReference type="Proteomes" id="UP001596527"/>
    </source>
</evidence>